<evidence type="ECO:0000313" key="3">
    <source>
        <dbReference type="Proteomes" id="UP000715781"/>
    </source>
</evidence>
<keyword evidence="1" id="KW-0732">Signal</keyword>
<reference evidence="2" key="2">
    <citation type="journal article" date="2022" name="Microbiol. Resour. Announc.">
        <title>Metagenome Sequencing to Explore Phylogenomics of Terrestrial Cyanobacteria.</title>
        <authorList>
            <person name="Ward R.D."/>
            <person name="Stajich J.E."/>
            <person name="Johansen J.R."/>
            <person name="Huntemann M."/>
            <person name="Clum A."/>
            <person name="Foster B."/>
            <person name="Foster B."/>
            <person name="Roux S."/>
            <person name="Palaniappan K."/>
            <person name="Varghese N."/>
            <person name="Mukherjee S."/>
            <person name="Reddy T.B.K."/>
            <person name="Daum C."/>
            <person name="Copeland A."/>
            <person name="Chen I.A."/>
            <person name="Ivanova N.N."/>
            <person name="Kyrpides N.C."/>
            <person name="Shapiro N."/>
            <person name="Eloe-Fadrosh E.A."/>
            <person name="Pietrasiak N."/>
        </authorList>
    </citation>
    <scope>NUCLEOTIDE SEQUENCE</scope>
    <source>
        <strain evidence="2">JT2-VF2</strain>
    </source>
</reference>
<gene>
    <name evidence="2" type="ORF">KME32_06050</name>
</gene>
<evidence type="ECO:0000313" key="2">
    <source>
        <dbReference type="EMBL" id="MBW4560713.1"/>
    </source>
</evidence>
<reference evidence="2" key="1">
    <citation type="submission" date="2021-05" db="EMBL/GenBank/DDBJ databases">
        <authorList>
            <person name="Pietrasiak N."/>
            <person name="Ward R."/>
            <person name="Stajich J.E."/>
            <person name="Kurbessoian T."/>
        </authorList>
    </citation>
    <scope>NUCLEOTIDE SEQUENCE</scope>
    <source>
        <strain evidence="2">JT2-VF2</strain>
    </source>
</reference>
<name>A0A951PX24_9NOST</name>
<sequence length="160" mass="17803">MHNIKHLRLNWLGAGMTLALMSAAIAPASAQFIIINGGSQQPPVGSVIYGSPIPAPIPVNPVTGHKIPTHTNYPYPVHSYPTHTNYPYPVHPYPVHPYPVHTDHYYPRGRRVINRTFIHPNQIHPTVRGSTIIVNPAIVDHSRRGGKFRGRTPGILIYPR</sequence>
<comment type="caution">
    <text evidence="2">The sequence shown here is derived from an EMBL/GenBank/DDBJ whole genome shotgun (WGS) entry which is preliminary data.</text>
</comment>
<accession>A0A951PX24</accession>
<dbReference type="EMBL" id="JAHHHN010000002">
    <property type="protein sequence ID" value="MBW4560713.1"/>
    <property type="molecule type" value="Genomic_DNA"/>
</dbReference>
<feature type="signal peptide" evidence="1">
    <location>
        <begin position="1"/>
        <end position="30"/>
    </location>
</feature>
<dbReference type="Proteomes" id="UP000715781">
    <property type="component" value="Unassembled WGS sequence"/>
</dbReference>
<dbReference type="AlphaFoldDB" id="A0A951PX24"/>
<organism evidence="2 3">
    <name type="scientific">Mojavia pulchra JT2-VF2</name>
    <dbReference type="NCBI Taxonomy" id="287848"/>
    <lineage>
        <taxon>Bacteria</taxon>
        <taxon>Bacillati</taxon>
        <taxon>Cyanobacteriota</taxon>
        <taxon>Cyanophyceae</taxon>
        <taxon>Nostocales</taxon>
        <taxon>Nostocaceae</taxon>
    </lineage>
</organism>
<feature type="chain" id="PRO_5037485843" evidence="1">
    <location>
        <begin position="31"/>
        <end position="160"/>
    </location>
</feature>
<evidence type="ECO:0000256" key="1">
    <source>
        <dbReference type="SAM" id="SignalP"/>
    </source>
</evidence>
<protein>
    <submittedName>
        <fullName evidence="2">Uncharacterized protein</fullName>
    </submittedName>
</protein>
<proteinExistence type="predicted"/>